<organism evidence="1 2">
    <name type="scientific">Rangifer tarandus platyrhynchus</name>
    <name type="common">Svalbard reindeer</name>
    <dbReference type="NCBI Taxonomy" id="3082113"/>
    <lineage>
        <taxon>Eukaryota</taxon>
        <taxon>Metazoa</taxon>
        <taxon>Chordata</taxon>
        <taxon>Craniata</taxon>
        <taxon>Vertebrata</taxon>
        <taxon>Euteleostomi</taxon>
        <taxon>Mammalia</taxon>
        <taxon>Eutheria</taxon>
        <taxon>Laurasiatheria</taxon>
        <taxon>Artiodactyla</taxon>
        <taxon>Ruminantia</taxon>
        <taxon>Pecora</taxon>
        <taxon>Cervidae</taxon>
        <taxon>Odocoileinae</taxon>
        <taxon>Rangifer</taxon>
    </lineage>
</organism>
<gene>
    <name evidence="1" type="ORF">MRATA1EN22A_LOCUS22478</name>
</gene>
<name>A0AC59ZTC9_RANTA</name>
<sequence>MAKKRGAETLFFVLFLDYWQGAEPHPFHLTRVSNAEFSSNSKILDKGLAKLFDEILLQVFSKVPLEETRRTADRSITKRDMQESKYMSLKLLSYPPQKSSRETNLALSSNKLDEHLAKLFDEILLQVFSKVPLEETRAAAGRSITKRDTKERATIDGNSHEPELFFDSTDRMSNNDHIAEEQREQESSLFNRDVSDTQSTTIDKGTRQEAVSPDVPSRGMPCSQLLQFLQKNIIVAAVSVVGIAMAAVLLLLALLMYVRKRQSLHSPADMTYNIFIMNGKTWWQKSQDKKTKKHAGKQQQLKLNSGI</sequence>
<reference evidence="1" key="1">
    <citation type="submission" date="2023-05" db="EMBL/GenBank/DDBJ databases">
        <authorList>
            <consortium name="ELIXIR-Norway"/>
        </authorList>
    </citation>
    <scope>NUCLEOTIDE SEQUENCE</scope>
</reference>
<accession>A0AC59ZTC9</accession>
<protein>
    <submittedName>
        <fullName evidence="1">Uncharacterized protein</fullName>
    </submittedName>
</protein>
<dbReference type="Proteomes" id="UP001162501">
    <property type="component" value="Chromosome 4"/>
</dbReference>
<dbReference type="EMBL" id="OX596088">
    <property type="protein sequence ID" value="CAN0504732.1"/>
    <property type="molecule type" value="Genomic_DNA"/>
</dbReference>
<proteinExistence type="predicted"/>
<evidence type="ECO:0000313" key="1">
    <source>
        <dbReference type="EMBL" id="CAN0504732.1"/>
    </source>
</evidence>
<evidence type="ECO:0000313" key="2">
    <source>
        <dbReference type="Proteomes" id="UP001162501"/>
    </source>
</evidence>
<reference evidence="1" key="2">
    <citation type="submission" date="2025-03" db="EMBL/GenBank/DDBJ databases">
        <authorList>
            <consortium name="ELIXIR-Norway"/>
            <consortium name="Elixir Norway"/>
        </authorList>
    </citation>
    <scope>NUCLEOTIDE SEQUENCE</scope>
</reference>